<dbReference type="EMBL" id="JRES01001311">
    <property type="protein sequence ID" value="KNC23674.1"/>
    <property type="molecule type" value="Genomic_DNA"/>
</dbReference>
<dbReference type="Proteomes" id="UP000037069">
    <property type="component" value="Unassembled WGS sequence"/>
</dbReference>
<organism evidence="2 3">
    <name type="scientific">Lucilia cuprina</name>
    <name type="common">Green bottle fly</name>
    <name type="synonym">Australian sheep blowfly</name>
    <dbReference type="NCBI Taxonomy" id="7375"/>
    <lineage>
        <taxon>Eukaryota</taxon>
        <taxon>Metazoa</taxon>
        <taxon>Ecdysozoa</taxon>
        <taxon>Arthropoda</taxon>
        <taxon>Hexapoda</taxon>
        <taxon>Insecta</taxon>
        <taxon>Pterygota</taxon>
        <taxon>Neoptera</taxon>
        <taxon>Endopterygota</taxon>
        <taxon>Diptera</taxon>
        <taxon>Brachycera</taxon>
        <taxon>Muscomorpha</taxon>
        <taxon>Oestroidea</taxon>
        <taxon>Calliphoridae</taxon>
        <taxon>Luciliinae</taxon>
        <taxon>Lucilia</taxon>
    </lineage>
</organism>
<proteinExistence type="predicted"/>
<evidence type="ECO:0000313" key="2">
    <source>
        <dbReference type="EMBL" id="KNC23674.1"/>
    </source>
</evidence>
<protein>
    <submittedName>
        <fullName evidence="2">Uncharacterized protein</fullName>
    </submittedName>
</protein>
<keyword evidence="3" id="KW-1185">Reference proteome</keyword>
<feature type="transmembrane region" description="Helical" evidence="1">
    <location>
        <begin position="29"/>
        <end position="50"/>
    </location>
</feature>
<evidence type="ECO:0000256" key="1">
    <source>
        <dbReference type="SAM" id="Phobius"/>
    </source>
</evidence>
<comment type="caution">
    <text evidence="2">The sequence shown here is derived from an EMBL/GenBank/DDBJ whole genome shotgun (WGS) entry which is preliminary data.</text>
</comment>
<name>A0A0L0BWP1_LUCCU</name>
<keyword evidence="1" id="KW-0472">Membrane</keyword>
<accession>A0A0L0BWP1</accession>
<gene>
    <name evidence="2" type="ORF">FF38_07416</name>
</gene>
<keyword evidence="1" id="KW-1133">Transmembrane helix</keyword>
<sequence>MWTATDSPSDADNVPTNDFEIFEIVDDRFTMALVLIQVLTCSAVIFMDAVGIKTRFQLKNGVFRSILLWSTRRDGYWSACLDGCGLARLDGCGSGSPWVNNALPIRKCPGMSAGHPRLPMKRENAARSDWVDRSLAASRCTAFVANHANMQMKKMLEDYAFAPKLDLAQVFGRHEVPLLAVCLI</sequence>
<keyword evidence="1" id="KW-0812">Transmembrane</keyword>
<evidence type="ECO:0000313" key="3">
    <source>
        <dbReference type="Proteomes" id="UP000037069"/>
    </source>
</evidence>
<reference evidence="2 3" key="1">
    <citation type="journal article" date="2015" name="Nat. Commun.">
        <title>Lucilia cuprina genome unlocks parasitic fly biology to underpin future interventions.</title>
        <authorList>
            <person name="Anstead C.A."/>
            <person name="Korhonen P.K."/>
            <person name="Young N.D."/>
            <person name="Hall R.S."/>
            <person name="Jex A.R."/>
            <person name="Murali S.C."/>
            <person name="Hughes D.S."/>
            <person name="Lee S.F."/>
            <person name="Perry T."/>
            <person name="Stroehlein A.J."/>
            <person name="Ansell B.R."/>
            <person name="Breugelmans B."/>
            <person name="Hofmann A."/>
            <person name="Qu J."/>
            <person name="Dugan S."/>
            <person name="Lee S.L."/>
            <person name="Chao H."/>
            <person name="Dinh H."/>
            <person name="Han Y."/>
            <person name="Doddapaneni H.V."/>
            <person name="Worley K.C."/>
            <person name="Muzny D.M."/>
            <person name="Ioannidis P."/>
            <person name="Waterhouse R.M."/>
            <person name="Zdobnov E.M."/>
            <person name="James P.J."/>
            <person name="Bagnall N.H."/>
            <person name="Kotze A.C."/>
            <person name="Gibbs R.A."/>
            <person name="Richards S."/>
            <person name="Batterham P."/>
            <person name="Gasser R.B."/>
        </authorList>
    </citation>
    <scope>NUCLEOTIDE SEQUENCE [LARGE SCALE GENOMIC DNA]</scope>
    <source>
        <strain evidence="2 3">LS</strain>
        <tissue evidence="2">Full body</tissue>
    </source>
</reference>
<dbReference type="AlphaFoldDB" id="A0A0L0BWP1"/>